<dbReference type="PANTHER" id="PTHR31121">
    <property type="entry name" value="ALPHA-1,2 MANNOSYLTRANSFERASE KTR1"/>
    <property type="match status" value="1"/>
</dbReference>
<dbReference type="Gene3D" id="3.90.550.10">
    <property type="entry name" value="Spore Coat Polysaccharide Biosynthesis Protein SpsA, Chain A"/>
    <property type="match status" value="1"/>
</dbReference>
<evidence type="ECO:0000313" key="7">
    <source>
        <dbReference type="EMBL" id="CUS23646.1"/>
    </source>
</evidence>
<keyword evidence="5" id="KW-0735">Signal-anchor</keyword>
<evidence type="ECO:0000256" key="2">
    <source>
        <dbReference type="ARBA" id="ARBA00007677"/>
    </source>
</evidence>
<dbReference type="PANTHER" id="PTHR31121:SF6">
    <property type="entry name" value="ALPHA-1,2 MANNOSYLTRANSFERASE KTR1"/>
    <property type="match status" value="1"/>
</dbReference>
<dbReference type="Proteomes" id="UP000236544">
    <property type="component" value="Unassembled WGS sequence"/>
</dbReference>
<keyword evidence="4" id="KW-0808">Transferase</keyword>
<gene>
    <name evidence="7" type="ORF">LAQU0_S11e01068g</name>
</gene>
<dbReference type="EMBL" id="LN890568">
    <property type="protein sequence ID" value="CUS23646.1"/>
    <property type="molecule type" value="Genomic_DNA"/>
</dbReference>
<dbReference type="GO" id="GO:0016020">
    <property type="term" value="C:membrane"/>
    <property type="evidence" value="ECO:0007669"/>
    <property type="project" value="UniProtKB-SubCell"/>
</dbReference>
<organism evidence="7 8">
    <name type="scientific">Lachancea quebecensis</name>
    <dbReference type="NCBI Taxonomy" id="1654605"/>
    <lineage>
        <taxon>Eukaryota</taxon>
        <taxon>Fungi</taxon>
        <taxon>Dikarya</taxon>
        <taxon>Ascomycota</taxon>
        <taxon>Saccharomycotina</taxon>
        <taxon>Saccharomycetes</taxon>
        <taxon>Saccharomycetales</taxon>
        <taxon>Saccharomycetaceae</taxon>
        <taxon>Lachancea</taxon>
    </lineage>
</organism>
<evidence type="ECO:0000256" key="1">
    <source>
        <dbReference type="ARBA" id="ARBA00004606"/>
    </source>
</evidence>
<dbReference type="SUPFAM" id="SSF53448">
    <property type="entry name" value="Nucleotide-diphospho-sugar transferases"/>
    <property type="match status" value="1"/>
</dbReference>
<comment type="similarity">
    <text evidence="2">Belongs to the glycosyltransferase 15 family.</text>
</comment>
<sequence>MQLKGNDGARRALAAACIVAITLWVLVRGASFGGSSAQRKSSVVNHTDGYKYRKVTQPKYTGPKEKATFVTLARNQDLYSLLGSIASIEDRFNGKFQYDWVFLNDEEFSSEFKRVTTAMVSGETKYGLVPEEHWSYPAWIDKERAAEVREEMREKKIIYGDSESYRHMCRYESGFFYRHELLKDYDWYWRVEPDTRIHCDVDYDVFKFMRDNGKKYGFTISLKEYIGTIETLWDTTKDFMKKNPSLVHPNNMMDFISDDNGVSYNLCHFWSNFEVGWLDLWRGESYSAYFDHLDHAGGFFYERWGDAPVHSIGAALFLDRSEIHHFGDLGYFHVPFHACPIDLNTRVENRCNCDPADDFTWKGYSCTSKFYTVSGKTRPVGWQMHAD</sequence>
<name>A0A0N7MLZ2_9SACH</name>
<feature type="active site" description="Nucleophile" evidence="6">
    <location>
        <position position="274"/>
    </location>
</feature>
<dbReference type="InterPro" id="IPR029044">
    <property type="entry name" value="Nucleotide-diphossugar_trans"/>
</dbReference>
<dbReference type="OrthoDB" id="439943at2759"/>
<dbReference type="InterPro" id="IPR002685">
    <property type="entry name" value="Glyco_trans_15"/>
</dbReference>
<proteinExistence type="inferred from homology"/>
<dbReference type="Pfam" id="PF01793">
    <property type="entry name" value="Glyco_transf_15"/>
    <property type="match status" value="1"/>
</dbReference>
<dbReference type="PIRSF" id="PIRSF018153">
    <property type="entry name" value="Glyco_trans_15"/>
    <property type="match status" value="1"/>
</dbReference>
<evidence type="ECO:0000256" key="5">
    <source>
        <dbReference type="ARBA" id="ARBA00022968"/>
    </source>
</evidence>
<dbReference type="GO" id="GO:0000026">
    <property type="term" value="F:alpha-1,2-mannosyltransferase activity"/>
    <property type="evidence" value="ECO:0007669"/>
    <property type="project" value="TreeGrafter"/>
</dbReference>
<evidence type="ECO:0000256" key="6">
    <source>
        <dbReference type="PIRSR" id="PIRSR018153-1"/>
    </source>
</evidence>
<evidence type="ECO:0000256" key="4">
    <source>
        <dbReference type="ARBA" id="ARBA00022679"/>
    </source>
</evidence>
<evidence type="ECO:0000313" key="8">
    <source>
        <dbReference type="Proteomes" id="UP000236544"/>
    </source>
</evidence>
<dbReference type="GO" id="GO:0006487">
    <property type="term" value="P:protein N-linked glycosylation"/>
    <property type="evidence" value="ECO:0007669"/>
    <property type="project" value="TreeGrafter"/>
</dbReference>
<reference evidence="8" key="1">
    <citation type="submission" date="2015-10" db="EMBL/GenBank/DDBJ databases">
        <authorList>
            <person name="Devillers H."/>
        </authorList>
    </citation>
    <scope>NUCLEOTIDE SEQUENCE [LARGE SCALE GENOMIC DNA]</scope>
</reference>
<protein>
    <submittedName>
        <fullName evidence="7">LAQU0S11e01068g1_1</fullName>
    </submittedName>
</protein>
<keyword evidence="8" id="KW-1185">Reference proteome</keyword>
<dbReference type="GO" id="GO:0000032">
    <property type="term" value="P:cell wall mannoprotein biosynthetic process"/>
    <property type="evidence" value="ECO:0007669"/>
    <property type="project" value="TreeGrafter"/>
</dbReference>
<dbReference type="AlphaFoldDB" id="A0A0N7MLZ2"/>
<dbReference type="GO" id="GO:0006493">
    <property type="term" value="P:protein O-linked glycosylation"/>
    <property type="evidence" value="ECO:0007669"/>
    <property type="project" value="TreeGrafter"/>
</dbReference>
<dbReference type="FunFam" id="3.90.550.10:FF:000051">
    <property type="entry name" value="Alpha-1,2-mannosyltransferase (Ktr4)"/>
    <property type="match status" value="1"/>
</dbReference>
<comment type="subcellular location">
    <subcellularLocation>
        <location evidence="1">Membrane</location>
        <topology evidence="1">Single-pass type II membrane protein</topology>
    </subcellularLocation>
</comment>
<keyword evidence="3" id="KW-0328">Glycosyltransferase</keyword>
<evidence type="ECO:0000256" key="3">
    <source>
        <dbReference type="ARBA" id="ARBA00022676"/>
    </source>
</evidence>
<keyword evidence="5" id="KW-0812">Transmembrane</keyword>
<accession>A0A0N7MLZ2</accession>
<dbReference type="GO" id="GO:0005794">
    <property type="term" value="C:Golgi apparatus"/>
    <property type="evidence" value="ECO:0007669"/>
    <property type="project" value="TreeGrafter"/>
</dbReference>